<dbReference type="Pfam" id="PF02758">
    <property type="entry name" value="PYRIN"/>
    <property type="match status" value="1"/>
</dbReference>
<dbReference type="PROSITE" id="PS50824">
    <property type="entry name" value="DAPIN"/>
    <property type="match status" value="1"/>
</dbReference>
<evidence type="ECO:0000259" key="1">
    <source>
        <dbReference type="PROSITE" id="PS50824"/>
    </source>
</evidence>
<name>A0A671K4Y4_9TELE</name>
<feature type="domain" description="Pyrin" evidence="1">
    <location>
        <begin position="1"/>
        <end position="86"/>
    </location>
</feature>
<dbReference type="SUPFAM" id="SSF47986">
    <property type="entry name" value="DEATH domain"/>
    <property type="match status" value="1"/>
</dbReference>
<evidence type="ECO:0000313" key="3">
    <source>
        <dbReference type="Proteomes" id="UP000472260"/>
    </source>
</evidence>
<accession>A0A671K4Y4</accession>
<dbReference type="InterPro" id="IPR004020">
    <property type="entry name" value="DAPIN"/>
</dbReference>
<proteinExistence type="predicted"/>
<dbReference type="CDD" id="cd08321">
    <property type="entry name" value="Pyrin_ASC-like"/>
    <property type="match status" value="1"/>
</dbReference>
<protein>
    <recommendedName>
        <fullName evidence="1">Pyrin domain-containing protein</fullName>
    </recommendedName>
</protein>
<keyword evidence="3" id="KW-1185">Reference proteome</keyword>
<dbReference type="SMART" id="SM01289">
    <property type="entry name" value="PYRIN"/>
    <property type="match status" value="1"/>
</dbReference>
<organism evidence="2 3">
    <name type="scientific">Sinocyclocheilus anshuiensis</name>
    <dbReference type="NCBI Taxonomy" id="1608454"/>
    <lineage>
        <taxon>Eukaryota</taxon>
        <taxon>Metazoa</taxon>
        <taxon>Chordata</taxon>
        <taxon>Craniata</taxon>
        <taxon>Vertebrata</taxon>
        <taxon>Euteleostomi</taxon>
        <taxon>Actinopterygii</taxon>
        <taxon>Neopterygii</taxon>
        <taxon>Teleostei</taxon>
        <taxon>Ostariophysi</taxon>
        <taxon>Cypriniformes</taxon>
        <taxon>Cyprinidae</taxon>
        <taxon>Cyprininae</taxon>
        <taxon>Sinocyclocheilus</taxon>
    </lineage>
</organism>
<reference evidence="2" key="2">
    <citation type="submission" date="2025-09" db="UniProtKB">
        <authorList>
            <consortium name="Ensembl"/>
        </authorList>
    </citation>
    <scope>IDENTIFICATION</scope>
</reference>
<dbReference type="Gene3D" id="1.10.533.10">
    <property type="entry name" value="Death Domain, Fas"/>
    <property type="match status" value="1"/>
</dbReference>
<dbReference type="Ensembl" id="ENSSANT00000000584.1">
    <property type="protein sequence ID" value="ENSSANP00000000520.1"/>
    <property type="gene ID" value="ENSSANG00000000371.1"/>
</dbReference>
<dbReference type="InterPro" id="IPR011029">
    <property type="entry name" value="DEATH-like_dom_sf"/>
</dbReference>
<reference evidence="2" key="1">
    <citation type="submission" date="2025-08" db="UniProtKB">
        <authorList>
            <consortium name="Ensembl"/>
        </authorList>
    </citation>
    <scope>IDENTIFICATION</scope>
</reference>
<sequence length="92" mass="10603">VASVKELLLNSLMELVKDDLKEFQWHLQNDHECISKCEMENADRFKTVDKMVACFGPEEAVKITVGILRKMKQNHLAEELANKYKQGNVLKV</sequence>
<dbReference type="AlphaFoldDB" id="A0A671K4Y4"/>
<evidence type="ECO:0000313" key="2">
    <source>
        <dbReference type="Ensembl" id="ENSSANP00000000520.1"/>
    </source>
</evidence>
<dbReference type="Proteomes" id="UP000472260">
    <property type="component" value="Unassembled WGS sequence"/>
</dbReference>